<sequence length="105" mass="11009">MPGTRLLALITALVLVGGNSPARADYTVSQLEEIERLIVRKDCGALWLYLQANPGIMAGGDALSLELRAFADATARGQIDCFDAPTAQTSVPAAGPVVNFAESAY</sequence>
<reference evidence="2 3" key="1">
    <citation type="submission" date="2018-03" db="EMBL/GenBank/DDBJ databases">
        <authorList>
            <person name="Keele B.F."/>
        </authorList>
    </citation>
    <scope>NUCLEOTIDE SEQUENCE [LARGE SCALE GENOMIC DNA]</scope>
    <source>
        <strain evidence="2 3">CECT 8626</strain>
    </source>
</reference>
<dbReference type="Proteomes" id="UP000244924">
    <property type="component" value="Unassembled WGS sequence"/>
</dbReference>
<evidence type="ECO:0000313" key="3">
    <source>
        <dbReference type="Proteomes" id="UP000244924"/>
    </source>
</evidence>
<keyword evidence="1" id="KW-0732">Signal</keyword>
<name>A0A2R8BIZ1_9RHOB</name>
<dbReference type="EMBL" id="OMOQ01000002">
    <property type="protein sequence ID" value="SPH23322.1"/>
    <property type="molecule type" value="Genomic_DNA"/>
</dbReference>
<accession>A0A2R8BIZ1</accession>
<feature type="chain" id="PRO_5015313167" evidence="1">
    <location>
        <begin position="25"/>
        <end position="105"/>
    </location>
</feature>
<dbReference type="RefSeq" id="WP_108853445.1">
    <property type="nucleotide sequence ID" value="NZ_OMOQ01000002.1"/>
</dbReference>
<proteinExistence type="predicted"/>
<organism evidence="2 3">
    <name type="scientific">Albidovulum aquaemixtae</name>
    <dbReference type="NCBI Taxonomy" id="1542388"/>
    <lineage>
        <taxon>Bacteria</taxon>
        <taxon>Pseudomonadati</taxon>
        <taxon>Pseudomonadota</taxon>
        <taxon>Alphaproteobacteria</taxon>
        <taxon>Rhodobacterales</taxon>
        <taxon>Paracoccaceae</taxon>
        <taxon>Albidovulum</taxon>
    </lineage>
</organism>
<evidence type="ECO:0000313" key="2">
    <source>
        <dbReference type="EMBL" id="SPH23322.1"/>
    </source>
</evidence>
<evidence type="ECO:0000256" key="1">
    <source>
        <dbReference type="SAM" id="SignalP"/>
    </source>
</evidence>
<gene>
    <name evidence="2" type="ORF">DEA8626_02386</name>
</gene>
<dbReference type="OrthoDB" id="7868851at2"/>
<dbReference type="AlphaFoldDB" id="A0A2R8BIZ1"/>
<feature type="signal peptide" evidence="1">
    <location>
        <begin position="1"/>
        <end position="24"/>
    </location>
</feature>
<keyword evidence="3" id="KW-1185">Reference proteome</keyword>
<protein>
    <submittedName>
        <fullName evidence="2">Uncharacterized protein</fullName>
    </submittedName>
</protein>